<dbReference type="Pfam" id="PF22150">
    <property type="entry name" value="Tt1218-like"/>
    <property type="match status" value="1"/>
</dbReference>
<evidence type="ECO:0000256" key="1">
    <source>
        <dbReference type="SAM" id="Phobius"/>
    </source>
</evidence>
<feature type="transmembrane region" description="Helical" evidence="1">
    <location>
        <begin position="12"/>
        <end position="34"/>
    </location>
</feature>
<gene>
    <name evidence="3" type="primary">pilV</name>
    <name evidence="3" type="ORF">RM531_02345</name>
</gene>
<proteinExistence type="predicted"/>
<protein>
    <submittedName>
        <fullName evidence="3">Type IV pilus modification protein PilV</fullName>
    </submittedName>
</protein>
<accession>A0ABU3B4C8</accession>
<dbReference type="NCBIfam" id="TIGR02532">
    <property type="entry name" value="IV_pilin_GFxxxE"/>
    <property type="match status" value="1"/>
</dbReference>
<feature type="domain" description="Type IV pilin Tt1218-like" evidence="2">
    <location>
        <begin position="34"/>
        <end position="109"/>
    </location>
</feature>
<dbReference type="Proteomes" id="UP001259982">
    <property type="component" value="Unassembled WGS sequence"/>
</dbReference>
<dbReference type="EMBL" id="JAVRHY010000002">
    <property type="protein sequence ID" value="MDT0617305.1"/>
    <property type="molecule type" value="Genomic_DNA"/>
</dbReference>
<dbReference type="RefSeq" id="WP_311656994.1">
    <property type="nucleotide sequence ID" value="NZ_JAVRHY010000002.1"/>
</dbReference>
<keyword evidence="1" id="KW-0812">Transmembrane</keyword>
<evidence type="ECO:0000259" key="2">
    <source>
        <dbReference type="Pfam" id="PF22150"/>
    </source>
</evidence>
<dbReference type="InterPro" id="IPR054402">
    <property type="entry name" value="Tt1218-like_dom"/>
</dbReference>
<keyword evidence="4" id="KW-1185">Reference proteome</keyword>
<keyword evidence="1" id="KW-0472">Membrane</keyword>
<name>A0ABU3B4C8_9GAMM</name>
<evidence type="ECO:0000313" key="3">
    <source>
        <dbReference type="EMBL" id="MDT0617305.1"/>
    </source>
</evidence>
<dbReference type="InterPro" id="IPR013362">
    <property type="entry name" value="Pilus_4_PilV"/>
</dbReference>
<organism evidence="3 4">
    <name type="scientific">Spectribacter acetivorans</name>
    <dbReference type="NCBI Taxonomy" id="3075603"/>
    <lineage>
        <taxon>Bacteria</taxon>
        <taxon>Pseudomonadati</taxon>
        <taxon>Pseudomonadota</taxon>
        <taxon>Gammaproteobacteria</taxon>
        <taxon>Salinisphaerales</taxon>
        <taxon>Salinisphaeraceae</taxon>
        <taxon>Spectribacter</taxon>
    </lineage>
</organism>
<dbReference type="NCBIfam" id="TIGR02523">
    <property type="entry name" value="type_IV_pilV"/>
    <property type="match status" value="1"/>
</dbReference>
<dbReference type="InterPro" id="IPR012902">
    <property type="entry name" value="N_methyl_site"/>
</dbReference>
<evidence type="ECO:0000313" key="4">
    <source>
        <dbReference type="Proteomes" id="UP001259982"/>
    </source>
</evidence>
<reference evidence="3 4" key="1">
    <citation type="submission" date="2023-09" db="EMBL/GenBank/DDBJ databases">
        <authorList>
            <person name="Rey-Velasco X."/>
        </authorList>
    </citation>
    <scope>NUCLEOTIDE SEQUENCE [LARGE SCALE GENOMIC DNA]</scope>
    <source>
        <strain evidence="3 4">P385</strain>
    </source>
</reference>
<dbReference type="Pfam" id="PF07963">
    <property type="entry name" value="N_methyl"/>
    <property type="match status" value="1"/>
</dbReference>
<keyword evidence="1" id="KW-1133">Transmembrane helix</keyword>
<comment type="caution">
    <text evidence="3">The sequence shown here is derived from an EMBL/GenBank/DDBJ whole genome shotgun (WGS) entry which is preliminary data.</text>
</comment>
<sequence>MAVTISSRQRGFGLIEILITLLVFSIGILAVAGLQAISKKNNFDALQRTEAANLAGFIVSSMRSNPAALDDYLVSQSTPRGSRAQLTTPDNDCYQTDCSPGELAAFDLWQWEKALDGAGETVTADGETTRTGGLSRASACITGPAGGGSGFYTIVIAWRGVTQLDPAGVTPCGTGRGLYGAPSDTAGGAADESYQRALVLETFIAS</sequence>